<dbReference type="Gene3D" id="3.30.720.120">
    <property type="match status" value="1"/>
</dbReference>
<gene>
    <name evidence="2" type="ORF">DDR33_03085</name>
</gene>
<dbReference type="Proteomes" id="UP000245647">
    <property type="component" value="Unassembled WGS sequence"/>
</dbReference>
<evidence type="ECO:0000259" key="1">
    <source>
        <dbReference type="PROSITE" id="PS51819"/>
    </source>
</evidence>
<dbReference type="OrthoDB" id="9788468at2"/>
<dbReference type="Gene3D" id="3.30.720.110">
    <property type="match status" value="1"/>
</dbReference>
<evidence type="ECO:0000313" key="3">
    <source>
        <dbReference type="Proteomes" id="UP000245647"/>
    </source>
</evidence>
<dbReference type="AlphaFoldDB" id="A0A2U2PKU2"/>
<dbReference type="PROSITE" id="PS51819">
    <property type="entry name" value="VOC"/>
    <property type="match status" value="1"/>
</dbReference>
<dbReference type="InterPro" id="IPR029068">
    <property type="entry name" value="Glyas_Bleomycin-R_OHBP_Dase"/>
</dbReference>
<proteinExistence type="predicted"/>
<organism evidence="2 3">
    <name type="scientific">Pararcticibacter amylolyticus</name>
    <dbReference type="NCBI Taxonomy" id="2173175"/>
    <lineage>
        <taxon>Bacteria</taxon>
        <taxon>Pseudomonadati</taxon>
        <taxon>Bacteroidota</taxon>
        <taxon>Sphingobacteriia</taxon>
        <taxon>Sphingobacteriales</taxon>
        <taxon>Sphingobacteriaceae</taxon>
        <taxon>Pararcticibacter</taxon>
    </lineage>
</organism>
<dbReference type="InterPro" id="IPR025870">
    <property type="entry name" value="Glyoxalase-like_dom"/>
</dbReference>
<keyword evidence="3" id="KW-1185">Reference proteome</keyword>
<dbReference type="RefSeq" id="WP_109414298.1">
    <property type="nucleotide sequence ID" value="NZ_QEAS01000002.1"/>
</dbReference>
<evidence type="ECO:0000313" key="2">
    <source>
        <dbReference type="EMBL" id="PWG82021.1"/>
    </source>
</evidence>
<reference evidence="2 3" key="1">
    <citation type="submission" date="2018-04" db="EMBL/GenBank/DDBJ databases">
        <title>Pedobacter chongqingensis sp. nov., isolated from a rottenly hemp rope.</title>
        <authorList>
            <person name="Cai Y."/>
        </authorList>
    </citation>
    <scope>NUCLEOTIDE SEQUENCE [LARGE SCALE GENOMIC DNA]</scope>
    <source>
        <strain evidence="2 3">FJ4-8</strain>
    </source>
</reference>
<keyword evidence="2" id="KW-0456">Lyase</keyword>
<dbReference type="SUPFAM" id="SSF54593">
    <property type="entry name" value="Glyoxalase/Bleomycin resistance protein/Dihydroxybiphenyl dioxygenase"/>
    <property type="match status" value="1"/>
</dbReference>
<comment type="caution">
    <text evidence="2">The sequence shown here is derived from an EMBL/GenBank/DDBJ whole genome shotgun (WGS) entry which is preliminary data.</text>
</comment>
<accession>A0A2U2PKU2</accession>
<dbReference type="Pfam" id="PF12681">
    <property type="entry name" value="Glyoxalase_2"/>
    <property type="match status" value="1"/>
</dbReference>
<dbReference type="EMBL" id="QEAS01000002">
    <property type="protein sequence ID" value="PWG82021.1"/>
    <property type="molecule type" value="Genomic_DNA"/>
</dbReference>
<sequence>MKCFEFILYVADQERSTEFYRQLFQQDPVLNVPGMTEFEPIPGCKLGLMPERGIAKIIGGKTPDPASGSGIPRCEIYLLVEDIQPYYERAQALSAVRVSDIGERNWGHRVCYFADADGHILAFAEEM</sequence>
<name>A0A2U2PKU2_9SPHI</name>
<dbReference type="InterPro" id="IPR037523">
    <property type="entry name" value="VOC_core"/>
</dbReference>
<feature type="domain" description="VOC" evidence="1">
    <location>
        <begin position="1"/>
        <end position="126"/>
    </location>
</feature>
<dbReference type="GO" id="GO:0016829">
    <property type="term" value="F:lyase activity"/>
    <property type="evidence" value="ECO:0007669"/>
    <property type="project" value="UniProtKB-KW"/>
</dbReference>
<protein>
    <submittedName>
        <fullName evidence="2">Lactoylglutathione lyase</fullName>
    </submittedName>
</protein>